<keyword evidence="2" id="KW-1185">Reference proteome</keyword>
<gene>
    <name evidence="1" type="ORF">H0E87_024938</name>
</gene>
<name>A0A8T2XAT5_POPDE</name>
<sequence length="162" mass="17660">MGNVLTGTETTGNYTELLAYAYHLDLGDICLFLQIWCYACTAWECGLVTTHANNCNCSSVTDCPVQMENQQLNVAVYPPCPVSHLKLVLKGSQLIASVDLSVETYLVSVLPIEMSVNLPCGNILPCMYMISGNTSGFCPKCVGACDLRHLYRGNNNQMPSHS</sequence>
<evidence type="ECO:0000313" key="1">
    <source>
        <dbReference type="EMBL" id="KAH8489503.1"/>
    </source>
</evidence>
<dbReference type="EMBL" id="JACEGQ020000014">
    <property type="protein sequence ID" value="KAH8489503.1"/>
    <property type="molecule type" value="Genomic_DNA"/>
</dbReference>
<organism evidence="1 2">
    <name type="scientific">Populus deltoides</name>
    <name type="common">Eastern poplar</name>
    <name type="synonym">Eastern cottonwood</name>
    <dbReference type="NCBI Taxonomy" id="3696"/>
    <lineage>
        <taxon>Eukaryota</taxon>
        <taxon>Viridiplantae</taxon>
        <taxon>Streptophyta</taxon>
        <taxon>Embryophyta</taxon>
        <taxon>Tracheophyta</taxon>
        <taxon>Spermatophyta</taxon>
        <taxon>Magnoliopsida</taxon>
        <taxon>eudicotyledons</taxon>
        <taxon>Gunneridae</taxon>
        <taxon>Pentapetalae</taxon>
        <taxon>rosids</taxon>
        <taxon>fabids</taxon>
        <taxon>Malpighiales</taxon>
        <taxon>Salicaceae</taxon>
        <taxon>Saliceae</taxon>
        <taxon>Populus</taxon>
    </lineage>
</organism>
<reference evidence="1" key="1">
    <citation type="journal article" date="2021" name="J. Hered.">
        <title>Genome Assembly of Salicaceae Populus deltoides (Eastern Cottonwood) I-69 Based on Nanopore Sequencing and Hi-C Technologies.</title>
        <authorList>
            <person name="Bai S."/>
            <person name="Wu H."/>
            <person name="Zhang J."/>
            <person name="Pan Z."/>
            <person name="Zhao W."/>
            <person name="Li Z."/>
            <person name="Tong C."/>
        </authorList>
    </citation>
    <scope>NUCLEOTIDE SEQUENCE</scope>
    <source>
        <tissue evidence="1">Leaf</tissue>
    </source>
</reference>
<comment type="caution">
    <text evidence="1">The sequence shown here is derived from an EMBL/GenBank/DDBJ whole genome shotgun (WGS) entry which is preliminary data.</text>
</comment>
<dbReference type="Proteomes" id="UP000807159">
    <property type="component" value="Chromosome 14"/>
</dbReference>
<accession>A0A8T2XAT5</accession>
<protein>
    <submittedName>
        <fullName evidence="1">Uncharacterized protein</fullName>
    </submittedName>
</protein>
<proteinExistence type="predicted"/>
<evidence type="ECO:0000313" key="2">
    <source>
        <dbReference type="Proteomes" id="UP000807159"/>
    </source>
</evidence>
<dbReference type="AlphaFoldDB" id="A0A8T2XAT5"/>